<dbReference type="Pfam" id="PF07583">
    <property type="entry name" value="PSCyt2"/>
    <property type="match status" value="1"/>
</dbReference>
<proteinExistence type="predicted"/>
<keyword evidence="5" id="KW-1185">Reference proteome</keyword>
<feature type="region of interest" description="Disordered" evidence="1">
    <location>
        <begin position="52"/>
        <end position="71"/>
    </location>
</feature>
<evidence type="ECO:0000313" key="5">
    <source>
        <dbReference type="Proteomes" id="UP001499852"/>
    </source>
</evidence>
<gene>
    <name evidence="4" type="ORF">GCM10023213_19440</name>
</gene>
<dbReference type="PANTHER" id="PTHR35889">
    <property type="entry name" value="CYCLOINULO-OLIGOSACCHARIDE FRUCTANOTRANSFERASE-RELATED"/>
    <property type="match status" value="1"/>
</dbReference>
<dbReference type="EMBL" id="BAABIA010000003">
    <property type="protein sequence ID" value="GAA5139199.1"/>
    <property type="molecule type" value="Genomic_DNA"/>
</dbReference>
<name>A0ABP9P2A5_9BACT</name>
<dbReference type="PANTHER" id="PTHR35889:SF3">
    <property type="entry name" value="F-BOX DOMAIN-CONTAINING PROTEIN"/>
    <property type="match status" value="1"/>
</dbReference>
<evidence type="ECO:0000256" key="1">
    <source>
        <dbReference type="SAM" id="MobiDB-lite"/>
    </source>
</evidence>
<feature type="signal peptide" evidence="2">
    <location>
        <begin position="1"/>
        <end position="15"/>
    </location>
</feature>
<evidence type="ECO:0000313" key="4">
    <source>
        <dbReference type="EMBL" id="GAA5139199.1"/>
    </source>
</evidence>
<dbReference type="InterPro" id="IPR011444">
    <property type="entry name" value="DUF1549"/>
</dbReference>
<evidence type="ECO:0000256" key="2">
    <source>
        <dbReference type="SAM" id="SignalP"/>
    </source>
</evidence>
<keyword evidence="2" id="KW-0732">Signal</keyword>
<feature type="domain" description="DUF1549" evidence="3">
    <location>
        <begin position="69"/>
        <end position="235"/>
    </location>
</feature>
<feature type="chain" id="PRO_5045236598" description="DUF1549 domain-containing protein" evidence="2">
    <location>
        <begin position="16"/>
        <end position="626"/>
    </location>
</feature>
<comment type="caution">
    <text evidence="4">The sequence shown here is derived from an EMBL/GenBank/DDBJ whole genome shotgun (WGS) entry which is preliminary data.</text>
</comment>
<organism evidence="4 5">
    <name type="scientific">Prosthecobacter algae</name>
    <dbReference type="NCBI Taxonomy" id="1144682"/>
    <lineage>
        <taxon>Bacteria</taxon>
        <taxon>Pseudomonadati</taxon>
        <taxon>Verrucomicrobiota</taxon>
        <taxon>Verrucomicrobiia</taxon>
        <taxon>Verrucomicrobiales</taxon>
        <taxon>Verrucomicrobiaceae</taxon>
        <taxon>Prosthecobacter</taxon>
    </lineage>
</organism>
<accession>A0ABP9P2A5</accession>
<evidence type="ECO:0000259" key="3">
    <source>
        <dbReference type="Pfam" id="PF07583"/>
    </source>
</evidence>
<protein>
    <recommendedName>
        <fullName evidence="3">DUF1549 domain-containing protein</fullName>
    </recommendedName>
</protein>
<dbReference type="Proteomes" id="UP001499852">
    <property type="component" value="Unassembled WGS sequence"/>
</dbReference>
<reference evidence="5" key="1">
    <citation type="journal article" date="2019" name="Int. J. Syst. Evol. Microbiol.">
        <title>The Global Catalogue of Microorganisms (GCM) 10K type strain sequencing project: providing services to taxonomists for standard genome sequencing and annotation.</title>
        <authorList>
            <consortium name="The Broad Institute Genomics Platform"/>
            <consortium name="The Broad Institute Genome Sequencing Center for Infectious Disease"/>
            <person name="Wu L."/>
            <person name="Ma J."/>
        </authorList>
    </citation>
    <scope>NUCLEOTIDE SEQUENCE [LARGE SCALE GENOMIC DNA]</scope>
    <source>
        <strain evidence="5">JCM 18053</strain>
    </source>
</reference>
<sequence>MRTFAACLFLTSSLAGNTLMDGSAPPDAEARAAAARLDAALTRALAAQQSMELAMEQKSSRPPVTPTTIPPVADDATFLRRLSVDLLGRLPTSTELKAFLTDAKPDKRERVISSFQAQSAAADLRFLRMADALRVKDEVMGTSQQPYIDWLRRSFREDRPLPKILTDLLTAEGSLAQNPATGFILRDSGCAQVTSTESVRAFLGESVHCAGCHDDPFGDTTQRVYLELAACFAVTRLAESPPAKAPVFKPLIPGAKPVGRKTEPAPKSPAALPHLDEMDAASARKTFPYLQLGPVPLSTVFPRHYLYRDGKPGDVVTPALTYFEKDESLLLPRPAALHPAADPKKIRRRLAQWFTQDNRERMDSMSALRVWSWMFGTPALPKAEAARLNEGSSTPATPQEVQRQLSCASPSSASILMQKWMRADQGGFVTALRQEFQRCDHQIGRFQSVIALTQAYQREAIPPAGREGTLLEGFLPAPIIRRLPAEVVWDKFISCLPVAGQTDGRVPAAQLPQVLPPAHPLRILGRGSREWADESLPALSHGVARLMIASPIVEEASAADSALIASARSAAAPEAQVEQLFLDTLGRTPLEYERETSLARLRESPATALPDLAWALLNTREFLFQH</sequence>
<dbReference type="RefSeq" id="WP_345736174.1">
    <property type="nucleotide sequence ID" value="NZ_BAABIA010000003.1"/>
</dbReference>